<reference evidence="3 5" key="3">
    <citation type="submission" date="2019-08" db="EMBL/GenBank/DDBJ databases">
        <authorList>
            <person name="Kuhnert P."/>
        </authorList>
    </citation>
    <scope>NUCLEOTIDE SEQUENCE [LARGE SCALE GENOMIC DNA]</scope>
    <source>
        <strain evidence="3 5">B36.5</strain>
    </source>
</reference>
<dbReference type="SUPFAM" id="SSF53850">
    <property type="entry name" value="Periplasmic binding protein-like II"/>
    <property type="match status" value="1"/>
</dbReference>
<dbReference type="GeneID" id="57751736"/>
<reference evidence="2" key="2">
    <citation type="submission" date="2015-01" db="EMBL/GenBank/DDBJ databases">
        <authorList>
            <person name="Xiang T."/>
            <person name="Song Y."/>
            <person name="Huang L."/>
            <person name="Wang B."/>
            <person name="Wu P."/>
        </authorList>
    </citation>
    <scope>NUCLEOTIDE SEQUENCE [LARGE SCALE GENOMIC DNA]</scope>
    <source>
        <strain evidence="2">V1</strain>
    </source>
</reference>
<dbReference type="AlphaFoldDB" id="A0A0B7H2K0"/>
<dbReference type="EMBL" id="CP042817">
    <property type="protein sequence ID" value="QEJ96583.1"/>
    <property type="molecule type" value="Genomic_DNA"/>
</dbReference>
<evidence type="ECO:0000256" key="1">
    <source>
        <dbReference type="ARBA" id="ARBA00022729"/>
    </source>
</evidence>
<dbReference type="GO" id="GO:0030246">
    <property type="term" value="F:carbohydrate binding"/>
    <property type="evidence" value="ECO:0007669"/>
    <property type="project" value="TreeGrafter"/>
</dbReference>
<dbReference type="GO" id="GO:0055085">
    <property type="term" value="P:transmembrane transport"/>
    <property type="evidence" value="ECO:0007669"/>
    <property type="project" value="InterPro"/>
</dbReference>
<dbReference type="RefSeq" id="WP_002696097.1">
    <property type="nucleotide sequence ID" value="NZ_CDNC01000051.1"/>
</dbReference>
<dbReference type="Gene3D" id="3.40.190.170">
    <property type="entry name" value="Bacterial extracellular solute-binding protein, family 7"/>
    <property type="match status" value="1"/>
</dbReference>
<evidence type="ECO:0000313" key="5">
    <source>
        <dbReference type="Proteomes" id="UP000323594"/>
    </source>
</evidence>
<proteinExistence type="predicted"/>
<reference evidence="4" key="1">
    <citation type="submission" date="2015-01" db="EMBL/GenBank/DDBJ databases">
        <authorList>
            <person name="Manzoor Shahid"/>
            <person name="Zubair Saima"/>
        </authorList>
    </citation>
    <scope>NUCLEOTIDE SEQUENCE [LARGE SCALE GENOMIC DNA]</scope>
    <source>
        <strain evidence="4">V1</strain>
    </source>
</reference>
<dbReference type="PANTHER" id="PTHR33376">
    <property type="match status" value="1"/>
</dbReference>
<evidence type="ECO:0000313" key="4">
    <source>
        <dbReference type="Proteomes" id="UP000042527"/>
    </source>
</evidence>
<dbReference type="EMBL" id="CDNC01000051">
    <property type="protein sequence ID" value="CEM63465.1"/>
    <property type="molecule type" value="Genomic_DNA"/>
</dbReference>
<keyword evidence="1" id="KW-0732">Signal</keyword>
<organism evidence="2 4">
    <name type="scientific">Treponema phagedenis</name>
    <dbReference type="NCBI Taxonomy" id="162"/>
    <lineage>
        <taxon>Bacteria</taxon>
        <taxon>Pseudomonadati</taxon>
        <taxon>Spirochaetota</taxon>
        <taxon>Spirochaetia</taxon>
        <taxon>Spirochaetales</taxon>
        <taxon>Treponemataceae</taxon>
        <taxon>Treponema</taxon>
    </lineage>
</organism>
<name>A0A0B7H2K0_TREPH</name>
<dbReference type="PANTHER" id="PTHR33376:SF2">
    <property type="entry name" value="DICARBOXYLATE-BINDING PERIPLASMIC PROTEIN"/>
    <property type="match status" value="1"/>
</dbReference>
<gene>
    <name evidence="3" type="ORF">FUT82_00205</name>
    <name evidence="2" type="ORF">TPHV1_90094</name>
</gene>
<accession>A0A0B7H2K0</accession>
<dbReference type="Proteomes" id="UP000323594">
    <property type="component" value="Chromosome"/>
</dbReference>
<dbReference type="OrthoDB" id="89872at2"/>
<dbReference type="InterPro" id="IPR018389">
    <property type="entry name" value="DctP_fam"/>
</dbReference>
<dbReference type="NCBIfam" id="NF037995">
    <property type="entry name" value="TRAP_S1"/>
    <property type="match status" value="1"/>
</dbReference>
<evidence type="ECO:0000313" key="2">
    <source>
        <dbReference type="EMBL" id="CEM63465.1"/>
    </source>
</evidence>
<sequence length="338" mass="38331">MKVKSLCKFLLLITVLLFTMGCSGNTIGKKLIRVSNGQPASHPDNIAMEAFKKYIEDKLGDKYEVKIYPNGLLGASKNALELCQTGALEFVIASASNMETFDDIYSIFSIPYIFDNVTAYYEVMNNETRMSEIYNTTIDQGVLTVGWFDAGTRNFYTNKPIRTVEDVKGMKIRVQPSPTNIAMMDAFGAGAVPMPFSEVYTAIQNNTVDGAENNEMALTSVKHGEVVKYYNYNMHQMVPDFLVANYLFINGLDDSEKAIFREAIKIAEKVEQEEWKKQTQEAIEVSQSKMGVEFIESDVQSFKERVIPLHQQILKNNSKIKALYDYIDEMNKKYKDEV</sequence>
<keyword evidence="2" id="KW-0675">Receptor</keyword>
<dbReference type="CDD" id="cd13671">
    <property type="entry name" value="PBP2_TRAP_SBP_like_3"/>
    <property type="match status" value="1"/>
</dbReference>
<dbReference type="NCBIfam" id="TIGR00787">
    <property type="entry name" value="dctP"/>
    <property type="match status" value="1"/>
</dbReference>
<dbReference type="PIRSF" id="PIRSF006470">
    <property type="entry name" value="DctB"/>
    <property type="match status" value="1"/>
</dbReference>
<protein>
    <submittedName>
        <fullName evidence="2">TRAP transporter solute receptor, DctP family</fullName>
    </submittedName>
    <submittedName>
        <fullName evidence="3">TRAP transporter substrate-binding protein</fullName>
    </submittedName>
</protein>
<dbReference type="GO" id="GO:0030288">
    <property type="term" value="C:outer membrane-bounded periplasmic space"/>
    <property type="evidence" value="ECO:0007669"/>
    <property type="project" value="InterPro"/>
</dbReference>
<dbReference type="Pfam" id="PF03480">
    <property type="entry name" value="DctP"/>
    <property type="match status" value="1"/>
</dbReference>
<dbReference type="Proteomes" id="UP000042527">
    <property type="component" value="Unassembled WGS sequence"/>
</dbReference>
<dbReference type="InterPro" id="IPR038404">
    <property type="entry name" value="TRAP_DctP_sf"/>
</dbReference>
<evidence type="ECO:0000313" key="3">
    <source>
        <dbReference type="EMBL" id="QEJ96583.1"/>
    </source>
</evidence>
<keyword evidence="4" id="KW-1185">Reference proteome</keyword>
<dbReference type="PROSITE" id="PS51257">
    <property type="entry name" value="PROKAR_LIPOPROTEIN"/>
    <property type="match status" value="1"/>
</dbReference>
<dbReference type="InterPro" id="IPR004682">
    <property type="entry name" value="TRAP_DctP"/>
</dbReference>